<dbReference type="InterPro" id="IPR009996">
    <property type="entry name" value="YycH"/>
</dbReference>
<keyword evidence="1" id="KW-0472">Membrane</keyword>
<dbReference type="Proteomes" id="UP001601059">
    <property type="component" value="Unassembled WGS sequence"/>
</dbReference>
<dbReference type="RefSeq" id="WP_389361961.1">
    <property type="nucleotide sequence ID" value="NZ_JBIACK010000007.1"/>
</dbReference>
<feature type="transmembrane region" description="Helical" evidence="1">
    <location>
        <begin position="9"/>
        <end position="28"/>
    </location>
</feature>
<dbReference type="EMBL" id="JBIACK010000007">
    <property type="protein sequence ID" value="MFE8702000.1"/>
    <property type="molecule type" value="Genomic_DNA"/>
</dbReference>
<sequence>MTYENIKSIILAILIVLSVLLTWGLWTYQPNYDIMENAKTVQEVALSEKKDLKEIVRPDRIFYHSRESHLGTNDPLEINKTIKELSRWNFNDFQDISSGVDNLEEFLQDQNKVEIVYPDIIPIDLYKNVLNIKVKDELNIGFDRIVISLENTTRESGFVYFISYSENTVVQSRVTASFITNYETNFYTNAANNPKFIRYVAEETSEGRSLFVTEDPVTMSLYNYLIDPLPTEKFRDALFNDPSFVQNNYIAPIEEYTDGSTLLTINHDQNNIFYVNPAQENEVSMGANNILQKSIDFVNGHGGWTDPYRYVGMDPLGQSIVFRLYDPNGYPIFSDTGISEVLQVWGENEINKYLRNNFSLGRRVESMEITLLSGKDALENLKKLDDFNPEFLQDLVLGYKMSKETQGPLVQLEPSWFYKYNDQWWILPTDQNGGLKHGLE</sequence>
<dbReference type="CDD" id="cd15787">
    <property type="entry name" value="YycH_N"/>
    <property type="match status" value="1"/>
</dbReference>
<evidence type="ECO:0000256" key="1">
    <source>
        <dbReference type="SAM" id="Phobius"/>
    </source>
</evidence>
<dbReference type="Gene3D" id="3.10.450.310">
    <property type="match status" value="1"/>
</dbReference>
<evidence type="ECO:0000313" key="4">
    <source>
        <dbReference type="Proteomes" id="UP001601059"/>
    </source>
</evidence>
<name>A0ABW6KGL8_9BACI</name>
<reference evidence="3 4" key="1">
    <citation type="submission" date="2024-08" db="EMBL/GenBank/DDBJ databases">
        <title>Two novel Cytobacillus novel species.</title>
        <authorList>
            <person name="Liu G."/>
        </authorList>
    </citation>
    <scope>NUCLEOTIDE SEQUENCE [LARGE SCALE GENOMIC DNA]</scope>
    <source>
        <strain evidence="3 4">FJAT-54145</strain>
    </source>
</reference>
<keyword evidence="1" id="KW-1133">Transmembrane helix</keyword>
<keyword evidence="1" id="KW-0812">Transmembrane</keyword>
<dbReference type="Gene3D" id="3.30.310.160">
    <property type="entry name" value="YycH protein, domain 2"/>
    <property type="match status" value="1"/>
</dbReference>
<keyword evidence="4" id="KW-1185">Reference proteome</keyword>
<comment type="caution">
    <text evidence="3">The sequence shown here is derived from an EMBL/GenBank/DDBJ whole genome shotgun (WGS) entry which is preliminary data.</text>
</comment>
<evidence type="ECO:0000313" key="3">
    <source>
        <dbReference type="EMBL" id="MFE8702000.1"/>
    </source>
</evidence>
<dbReference type="Pfam" id="PF07435">
    <property type="entry name" value="YycH"/>
    <property type="match status" value="1"/>
</dbReference>
<evidence type="ECO:0000259" key="2">
    <source>
        <dbReference type="Pfam" id="PF07435"/>
    </source>
</evidence>
<feature type="domain" description="Regulatory protein YycH" evidence="2">
    <location>
        <begin position="4"/>
        <end position="433"/>
    </location>
</feature>
<organism evidence="3 4">
    <name type="scientific">Cytobacillus spartinae</name>
    <dbReference type="NCBI Taxonomy" id="3299023"/>
    <lineage>
        <taxon>Bacteria</taxon>
        <taxon>Bacillati</taxon>
        <taxon>Bacillota</taxon>
        <taxon>Bacilli</taxon>
        <taxon>Bacillales</taxon>
        <taxon>Bacillaceae</taxon>
        <taxon>Cytobacillus</taxon>
    </lineage>
</organism>
<gene>
    <name evidence="3" type="ORF">ACFYKX_15475</name>
</gene>
<dbReference type="InterPro" id="IPR042274">
    <property type="entry name" value="YycH/YycI_2"/>
</dbReference>
<accession>A0ABW6KGL8</accession>
<proteinExistence type="predicted"/>
<protein>
    <submittedName>
        <fullName evidence="3">YycH family regulatory protein</fullName>
    </submittedName>
</protein>